<feature type="compositionally biased region" description="Basic and acidic residues" evidence="1">
    <location>
        <begin position="465"/>
        <end position="477"/>
    </location>
</feature>
<feature type="compositionally biased region" description="Polar residues" evidence="1">
    <location>
        <begin position="1322"/>
        <end position="1332"/>
    </location>
</feature>
<feature type="compositionally biased region" description="Polar residues" evidence="1">
    <location>
        <begin position="815"/>
        <end position="838"/>
    </location>
</feature>
<feature type="compositionally biased region" description="Acidic residues" evidence="1">
    <location>
        <begin position="1230"/>
        <end position="1271"/>
    </location>
</feature>
<name>A0ABR3I8E4_LOXSC</name>
<protein>
    <submittedName>
        <fullName evidence="3">Uncharacterized protein</fullName>
    </submittedName>
</protein>
<gene>
    <name evidence="3" type="ORF">ABMA27_015656</name>
</gene>
<evidence type="ECO:0000313" key="3">
    <source>
        <dbReference type="EMBL" id="KAL0892558.1"/>
    </source>
</evidence>
<evidence type="ECO:0000313" key="4">
    <source>
        <dbReference type="Proteomes" id="UP001549920"/>
    </source>
</evidence>
<feature type="compositionally biased region" description="Basic and acidic residues" evidence="1">
    <location>
        <begin position="971"/>
        <end position="1003"/>
    </location>
</feature>
<keyword evidence="4" id="KW-1185">Reference proteome</keyword>
<feature type="region of interest" description="Disordered" evidence="1">
    <location>
        <begin position="815"/>
        <end position="839"/>
    </location>
</feature>
<feature type="region of interest" description="Disordered" evidence="1">
    <location>
        <begin position="323"/>
        <end position="349"/>
    </location>
</feature>
<sequence>MQAAIVVLVVIQCCDIRAIKVPVVWDSDSEVKNYSDEEPKTSADKIEPQNLQQPIPIDYFQYTAKKPQFAVDIAAFHGVKSPENHYKAYPVKPYTGQKPPELGKHRIQEAKRPVFNHFQEYINKDEDPFTHVTPASASYEVFHPYKAEEPGLQELYKDPVLDKIRNDIRDSSQRLQTYENEAGKPDIASDEYLESVEETDRKKIPQRNIPAPYEIHRPQRRPIYYRPLPRNPHRDHVLNQRFRHPWNQNFVKVRPLHYQPLKNHLHRLRQHHALTYDDERNEYPQVPLQEHYEEPSDGYDIYEKGKAKYVQLRNNLDESISNAVRESRPSAPQKLELQSYEQPEPDEEEEFIPVKNYAQVRKTETTKHLPKSAAFDDADSLEEIKNAPRLREAIKSTKAQTVYSEEGYEDSAYDHAGEQKHASDHEGHAGYLKEKELSSGKYKTPSVTGSYEDGQGSAYKNQVVDGKEWADDKKETQQEEDAEDYSEDEQEASIEAESYQDSPDKKGDYQRNKREGELSSVNQTTGVDDANNSTSQHDVNKRETNDFKIPEINFNSTFLNEKDILQIAKEKIVAKDELTEKYPYYFKDFKTISKNSPLRYAENLKHVPKKSHGGTEFYDSRTQFECPEVDDKVDPIPEKLKKDGHPDESDDESDTKNDNKKGELNDQQPRLQGLGDKIDCFKAKYFGENPLDSPFFKEELIENPEPITIPSKTIFKFRGSPNNFNKNDFINNEMLRKHSEGDIFSLLDKVNKNQISLLDTISKGSQELRSLFVPQNASVLNNVSANHQQNNVYTDVIQNIKNNISVPFNDLSNSNVSRNLQSQSPDESPATNKSYESFQNKEEVTKAPLLTRKKRATIPFMYEPYKIIRDVQISDSKKKTTASNISPLIKQLQSSKVIDAVIKSNNDKDQPVKRNILSRTYKDIGKNDRGKSTNTANTEATFVDVNVDKRRGEPRYELEPSNHKSQYSPVDNKRAMSIEDYEARAKQKVSHEENEFGKQKAQDSKPVQNNKRPSARAVYDISRFLPKNEELQNPAASNTVKTAVTSSPPTIQPEKERQVDDVEDDNESEEDYDDEYEDDEEDEETPAITTTTTTTTTSTTTKPAFRRRIRSTTTTTEKEEITTEEPPKLRLVTRFRNSVPAEKIQQSHTTEYPIKRKKYTDEDEPANYREKKKKSSKSTLVTDTKRYGDDVDDDMRKEEVDALIGVKQNMDDYKPLYEKEEENKNKTPDSSEENESSEDDDDDDDDEEDDDDDDEEYDEDADDDEENEDSTPEPSVTTTEAPRRTLARTTDAPPSTTETRPSKEVKPVITRKKIEIHKESPVNKSSPHTTQFKQDIKEIEIIKEMPRTAPVRKPHKNVELLDLYKDDNLAKDINKLEAVEIFKEDLDLMKGPKHGGNYRRAPDLKDEVETTTLQNVRRRKLKAPKDAEASQTESKKQIELDDDVPDIKMHGGNLKSVSDLQWSSGRKEKLIELTPTETSDTRFMHGGNLKALQDRGRRRFRGKSEKLIELSEESDEDDDSSMHGGNIKSQGSERIGRGNRGRLHGGNYRSAKIVAVANEKGETTEPLTEKTNSGPKNAVSVAAGLLNSFAQAAPVLTTTPAYILDPSKRMYYYVDA</sequence>
<feature type="compositionally biased region" description="Basic and acidic residues" evidence="1">
    <location>
        <begin position="946"/>
        <end position="962"/>
    </location>
</feature>
<feature type="compositionally biased region" description="Acidic residues" evidence="1">
    <location>
        <begin position="1061"/>
        <end position="1085"/>
    </location>
</feature>
<feature type="compositionally biased region" description="Polar residues" evidence="1">
    <location>
        <begin position="1034"/>
        <end position="1049"/>
    </location>
</feature>
<feature type="region of interest" description="Disordered" evidence="1">
    <location>
        <begin position="1503"/>
        <end position="1544"/>
    </location>
</feature>
<organism evidence="3 4">
    <name type="scientific">Loxostege sticticalis</name>
    <name type="common">Beet webworm moth</name>
    <dbReference type="NCBI Taxonomy" id="481309"/>
    <lineage>
        <taxon>Eukaryota</taxon>
        <taxon>Metazoa</taxon>
        <taxon>Ecdysozoa</taxon>
        <taxon>Arthropoda</taxon>
        <taxon>Hexapoda</taxon>
        <taxon>Insecta</taxon>
        <taxon>Pterygota</taxon>
        <taxon>Neoptera</taxon>
        <taxon>Endopterygota</taxon>
        <taxon>Lepidoptera</taxon>
        <taxon>Glossata</taxon>
        <taxon>Ditrysia</taxon>
        <taxon>Pyraloidea</taxon>
        <taxon>Crambidae</taxon>
        <taxon>Pyraustinae</taxon>
        <taxon>Loxostege</taxon>
    </lineage>
</organism>
<feature type="signal peptide" evidence="2">
    <location>
        <begin position="1"/>
        <end position="18"/>
    </location>
</feature>
<feature type="compositionally biased region" description="Low complexity" evidence="1">
    <location>
        <begin position="1086"/>
        <end position="1101"/>
    </location>
</feature>
<feature type="region of interest" description="Disordered" evidence="1">
    <location>
        <begin position="1418"/>
        <end position="1437"/>
    </location>
</feature>
<feature type="compositionally biased region" description="Acidic residues" evidence="1">
    <location>
        <begin position="1510"/>
        <end position="1519"/>
    </location>
</feature>
<feature type="region of interest" description="Disordered" evidence="1">
    <location>
        <begin position="177"/>
        <end position="205"/>
    </location>
</feature>
<reference evidence="3 4" key="1">
    <citation type="submission" date="2024-06" db="EMBL/GenBank/DDBJ databases">
        <title>A chromosome-level genome assembly of beet webworm, Loxostege sticticalis.</title>
        <authorList>
            <person name="Zhang Y."/>
        </authorList>
    </citation>
    <scope>NUCLEOTIDE SEQUENCE [LARGE SCALE GENOMIC DNA]</scope>
    <source>
        <strain evidence="3">AQ026</strain>
        <tissue evidence="3">Whole body</tissue>
    </source>
</reference>
<keyword evidence="2" id="KW-0732">Signal</keyword>
<feature type="compositionally biased region" description="Basic and acidic residues" evidence="1">
    <location>
        <begin position="654"/>
        <end position="664"/>
    </location>
</feature>
<feature type="compositionally biased region" description="Acidic residues" evidence="1">
    <location>
        <begin position="478"/>
        <end position="494"/>
    </location>
</feature>
<dbReference type="Proteomes" id="UP001549920">
    <property type="component" value="Unassembled WGS sequence"/>
</dbReference>
<feature type="chain" id="PRO_5045319646" evidence="2">
    <location>
        <begin position="19"/>
        <end position="1616"/>
    </location>
</feature>
<feature type="compositionally biased region" description="Basic and acidic residues" evidence="1">
    <location>
        <begin position="1423"/>
        <end position="1437"/>
    </location>
</feature>
<feature type="compositionally biased region" description="Basic and acidic residues" evidence="1">
    <location>
        <begin position="502"/>
        <end position="517"/>
    </location>
</feature>
<feature type="compositionally biased region" description="Basic and acidic residues" evidence="1">
    <location>
        <begin position="1300"/>
        <end position="1321"/>
    </location>
</feature>
<comment type="caution">
    <text evidence="3">The sequence shown here is derived from an EMBL/GenBank/DDBJ whole genome shotgun (WGS) entry which is preliminary data.</text>
</comment>
<dbReference type="EMBL" id="JBEUOH010000007">
    <property type="protein sequence ID" value="KAL0892558.1"/>
    <property type="molecule type" value="Genomic_DNA"/>
</dbReference>
<feature type="compositionally biased region" description="Polar residues" evidence="1">
    <location>
        <begin position="519"/>
        <end position="537"/>
    </location>
</feature>
<feature type="region of interest" description="Disordered" evidence="1">
    <location>
        <begin position="628"/>
        <end position="671"/>
    </location>
</feature>
<accession>A0ABR3I8E4</accession>
<feature type="compositionally biased region" description="Basic and acidic residues" evidence="1">
    <location>
        <begin position="412"/>
        <end position="438"/>
    </location>
</feature>
<feature type="compositionally biased region" description="Basic and acidic residues" evidence="1">
    <location>
        <begin position="1209"/>
        <end position="1229"/>
    </location>
</feature>
<feature type="compositionally biased region" description="Basic and acidic residues" evidence="1">
    <location>
        <begin position="1183"/>
        <end position="1200"/>
    </location>
</feature>
<proteinExistence type="predicted"/>
<feature type="compositionally biased region" description="Basic and acidic residues" evidence="1">
    <location>
        <begin position="1116"/>
        <end position="1128"/>
    </location>
</feature>
<feature type="compositionally biased region" description="Basic and acidic residues" evidence="1">
    <location>
        <begin position="385"/>
        <end position="395"/>
    </location>
</feature>
<feature type="compositionally biased region" description="Basic and acidic residues" evidence="1">
    <location>
        <begin position="629"/>
        <end position="647"/>
    </location>
</feature>
<feature type="region of interest" description="Disordered" evidence="1">
    <location>
        <begin position="385"/>
        <end position="546"/>
    </location>
</feature>
<feature type="compositionally biased region" description="Basic and acidic residues" evidence="1">
    <location>
        <begin position="920"/>
        <end position="931"/>
    </location>
</feature>
<feature type="region of interest" description="Disordered" evidence="1">
    <location>
        <begin position="919"/>
        <end position="1332"/>
    </location>
</feature>
<evidence type="ECO:0000256" key="2">
    <source>
        <dbReference type="SAM" id="SignalP"/>
    </source>
</evidence>
<feature type="compositionally biased region" description="Acidic residues" evidence="1">
    <location>
        <begin position="188"/>
        <end position="197"/>
    </location>
</feature>
<evidence type="ECO:0000256" key="1">
    <source>
        <dbReference type="SAM" id="MobiDB-lite"/>
    </source>
</evidence>